<dbReference type="InterPro" id="IPR035926">
    <property type="entry name" value="NusB-like_sf"/>
</dbReference>
<comment type="caution">
    <text evidence="7">The sequence shown here is derived from an EMBL/GenBank/DDBJ whole genome shotgun (WGS) entry which is preliminary data.</text>
</comment>
<dbReference type="GO" id="GO:0005829">
    <property type="term" value="C:cytosol"/>
    <property type="evidence" value="ECO:0007669"/>
    <property type="project" value="TreeGrafter"/>
</dbReference>
<protein>
    <submittedName>
        <fullName evidence="7">Transcription antitermination factor NusB</fullName>
    </submittedName>
</protein>
<dbReference type="Proteomes" id="UP000284178">
    <property type="component" value="Unassembled WGS sequence"/>
</dbReference>
<accession>A0A412FYA0</accession>
<feature type="domain" description="NusB/RsmB/TIM44" evidence="6">
    <location>
        <begin position="6"/>
        <end position="125"/>
    </location>
</feature>
<dbReference type="EMBL" id="QRUP01000013">
    <property type="protein sequence ID" value="RGR73113.1"/>
    <property type="molecule type" value="Genomic_DNA"/>
</dbReference>
<keyword evidence="8" id="KW-1185">Reference proteome</keyword>
<keyword evidence="4" id="KW-0805">Transcription regulation</keyword>
<evidence type="ECO:0000256" key="1">
    <source>
        <dbReference type="ARBA" id="ARBA00005952"/>
    </source>
</evidence>
<evidence type="ECO:0000256" key="2">
    <source>
        <dbReference type="ARBA" id="ARBA00022814"/>
    </source>
</evidence>
<evidence type="ECO:0000256" key="4">
    <source>
        <dbReference type="ARBA" id="ARBA00023015"/>
    </source>
</evidence>
<dbReference type="PANTHER" id="PTHR11078">
    <property type="entry name" value="N UTILIZATION SUBSTANCE PROTEIN B-RELATED"/>
    <property type="match status" value="1"/>
</dbReference>
<keyword evidence="3" id="KW-0694">RNA-binding</keyword>
<dbReference type="GO" id="GO:0031564">
    <property type="term" value="P:transcription antitermination"/>
    <property type="evidence" value="ECO:0007669"/>
    <property type="project" value="UniProtKB-KW"/>
</dbReference>
<dbReference type="InterPro" id="IPR011605">
    <property type="entry name" value="NusB_fam"/>
</dbReference>
<dbReference type="AlphaFoldDB" id="A0A412FYA0"/>
<dbReference type="GO" id="GO:0006353">
    <property type="term" value="P:DNA-templated transcription termination"/>
    <property type="evidence" value="ECO:0007669"/>
    <property type="project" value="InterPro"/>
</dbReference>
<dbReference type="Pfam" id="PF01029">
    <property type="entry name" value="NusB"/>
    <property type="match status" value="1"/>
</dbReference>
<dbReference type="InterPro" id="IPR006027">
    <property type="entry name" value="NusB_RsmB_TIM44"/>
</dbReference>
<gene>
    <name evidence="7" type="primary">nusB</name>
    <name evidence="7" type="ORF">DWY25_11175</name>
</gene>
<evidence type="ECO:0000313" key="8">
    <source>
        <dbReference type="Proteomes" id="UP000284178"/>
    </source>
</evidence>
<evidence type="ECO:0000259" key="6">
    <source>
        <dbReference type="Pfam" id="PF01029"/>
    </source>
</evidence>
<dbReference type="NCBIfam" id="TIGR01951">
    <property type="entry name" value="nusB"/>
    <property type="match status" value="1"/>
</dbReference>
<evidence type="ECO:0000313" key="7">
    <source>
        <dbReference type="EMBL" id="RGR73113.1"/>
    </source>
</evidence>
<dbReference type="Gene3D" id="1.10.940.10">
    <property type="entry name" value="NusB-like"/>
    <property type="match status" value="1"/>
</dbReference>
<dbReference type="PANTHER" id="PTHR11078:SF3">
    <property type="entry name" value="ANTITERMINATION NUSB DOMAIN-CONTAINING PROTEIN"/>
    <property type="match status" value="1"/>
</dbReference>
<organism evidence="7 8">
    <name type="scientific">Holdemania filiformis</name>
    <dbReference type="NCBI Taxonomy" id="61171"/>
    <lineage>
        <taxon>Bacteria</taxon>
        <taxon>Bacillati</taxon>
        <taxon>Bacillota</taxon>
        <taxon>Erysipelotrichia</taxon>
        <taxon>Erysipelotrichales</taxon>
        <taxon>Erysipelotrichaceae</taxon>
        <taxon>Holdemania</taxon>
    </lineage>
</organism>
<dbReference type="GeneID" id="83015956"/>
<evidence type="ECO:0000256" key="3">
    <source>
        <dbReference type="ARBA" id="ARBA00022884"/>
    </source>
</evidence>
<dbReference type="SUPFAM" id="SSF48013">
    <property type="entry name" value="NusB-like"/>
    <property type="match status" value="1"/>
</dbReference>
<name>A0A412FYA0_9FIRM</name>
<comment type="similarity">
    <text evidence="1">Belongs to the NusB family.</text>
</comment>
<sequence>MNRHSCREKAMICLYQHRLLNKPMDEIIEEVMEMKTGELDDFSRILILDTLDNENRYIQYINETLKDWSFERLGVLEQAILLMACSELDHQTASAAIIIDEAVRLAKDYCDDEAYRLINGVLDRI</sequence>
<keyword evidence="2" id="KW-0889">Transcription antitermination</keyword>
<proteinExistence type="inferred from homology"/>
<reference evidence="7 8" key="1">
    <citation type="submission" date="2018-08" db="EMBL/GenBank/DDBJ databases">
        <title>A genome reference for cultivated species of the human gut microbiota.</title>
        <authorList>
            <person name="Zou Y."/>
            <person name="Xue W."/>
            <person name="Luo G."/>
        </authorList>
    </citation>
    <scope>NUCLEOTIDE SEQUENCE [LARGE SCALE GENOMIC DNA]</scope>
    <source>
        <strain evidence="7 8">AF24-29</strain>
    </source>
</reference>
<dbReference type="GO" id="GO:0003723">
    <property type="term" value="F:RNA binding"/>
    <property type="evidence" value="ECO:0007669"/>
    <property type="project" value="UniProtKB-KW"/>
</dbReference>
<keyword evidence="5" id="KW-0804">Transcription</keyword>
<dbReference type="RefSeq" id="WP_039865145.1">
    <property type="nucleotide sequence ID" value="NZ_CABJCV010000013.1"/>
</dbReference>
<evidence type="ECO:0000256" key="5">
    <source>
        <dbReference type="ARBA" id="ARBA00023163"/>
    </source>
</evidence>